<dbReference type="Proteomes" id="UP000290538">
    <property type="component" value="Segment"/>
</dbReference>
<dbReference type="EMBL" id="MK408758">
    <property type="protein sequence ID" value="QAU04877.1"/>
    <property type="molecule type" value="Genomic_DNA"/>
</dbReference>
<proteinExistence type="predicted"/>
<organism evidence="1 2">
    <name type="scientific">Campylobacter phage CP20</name>
    <dbReference type="NCBI Taxonomy" id="2506428"/>
    <lineage>
        <taxon>Viruses</taxon>
        <taxon>Duplodnaviria</taxon>
        <taxon>Heunggongvirae</taxon>
        <taxon>Uroviricota</taxon>
        <taxon>Caudoviricetes</taxon>
        <taxon>Connertonviridae</taxon>
        <taxon>Firehammervirus</taxon>
        <taxon>Firehammervirus CPt10</taxon>
    </lineage>
</organism>
<evidence type="ECO:0000313" key="2">
    <source>
        <dbReference type="Proteomes" id="UP000290538"/>
    </source>
</evidence>
<sequence length="113" mass="13268">MFLPYLEEITYLDKPNKHNLNFFRKTYLMDFFELGLVFDENEDLIGIKNEDTTSGYLPLHFNSILELSEFLYAFNGAWVAKKVLDACQKMDMVIKQMSEELGIPEEVIRNGKF</sequence>
<evidence type="ECO:0000313" key="1">
    <source>
        <dbReference type="EMBL" id="QAU04877.1"/>
    </source>
</evidence>
<reference evidence="1 2" key="1">
    <citation type="submission" date="2019-01" db="EMBL/GenBank/DDBJ databases">
        <title>Complete genome sequence of Campylobacter bacteriophage CP20.</title>
        <authorList>
            <person name="Connerton I.F."/>
        </authorList>
    </citation>
    <scope>NUCLEOTIDE SEQUENCE [LARGE SCALE GENOMIC DNA]</scope>
</reference>
<name>A0A410T7I0_9CAUD</name>
<accession>A0A410T7I0</accession>
<protein>
    <submittedName>
        <fullName evidence="1">Uncharacterized protein</fullName>
    </submittedName>
</protein>